<evidence type="ECO:0000259" key="2">
    <source>
        <dbReference type="SMART" id="SM00642"/>
    </source>
</evidence>
<feature type="domain" description="Glycosyl hydrolase family 13 catalytic" evidence="2">
    <location>
        <begin position="105"/>
        <end position="468"/>
    </location>
</feature>
<dbReference type="OrthoDB" id="1740265at2759"/>
<proteinExistence type="predicted"/>
<feature type="transmembrane region" description="Helical" evidence="1">
    <location>
        <begin position="62"/>
        <end position="85"/>
    </location>
</feature>
<dbReference type="Pfam" id="PF00128">
    <property type="entry name" value="Alpha-amylase"/>
    <property type="match status" value="1"/>
</dbReference>
<dbReference type="PANTHER" id="PTHR10357:SF179">
    <property type="entry name" value="NEUTRAL AND BASIC AMINO ACID TRANSPORT PROTEIN RBAT"/>
    <property type="match status" value="1"/>
</dbReference>
<name>A0A2A2J727_9BILA</name>
<sequence>MAETKEALMAEEGQGKPVEKVEFARSQNGETVNFELEPKTIGLTKEQLEKYRNHPFWKPLRLALYAIFWLSWVAMFVAAIVLVVLSPKCAARSKPEWWQTKVSYQILTATFYDTDKDGVGDFKGISDKIDLLRKIGVTTIHPSPVISIHKDEYFNWYDVVDHMTVDERFGTEEDFQQLIDKTHSRDMKIVMDLPVSSVSLNHPWFKTKLAHRFIVIDQRSPAYNNNEKFYDFGNGTKYLGYPNKNNPVLNWNNFEVKMSIFEAVKKYLEMGVDGFHIDHISMMAVDANGNPDHDKAIVALKNLTASIKDFLTNHTELQDKKIALFSSLRDIEDLHAQAQETGDLHYVIDNSFTTLNNAKCGDSTANCVHDALDKAYQRYSANNYTPHWQFSNPESSRLASRFDSDTAHLLNFMQLTLPGAISLYYGQELGMKDAKFNGNPTQRGVMQWSPKGEDHHGFLSESGIDQLFFGENEEGEGDDNYDTQYFRELSPLKIYRKLAKLRQRDEALVVGTTVRDKLVDDVILYGRYARDANNTVTGNAYLVALNFGNEEKTVDYDYQAVEVVPKSKDLAKAEVAVVTIGLDKYKSREKIDLTANKLVLPAKQGILVRI</sequence>
<dbReference type="AlphaFoldDB" id="A0A2A2J727"/>
<gene>
    <name evidence="3" type="ORF">WR25_13715</name>
</gene>
<evidence type="ECO:0000256" key="1">
    <source>
        <dbReference type="SAM" id="Phobius"/>
    </source>
</evidence>
<dbReference type="Gene3D" id="3.20.20.80">
    <property type="entry name" value="Glycosidases"/>
    <property type="match status" value="2"/>
</dbReference>
<dbReference type="EMBL" id="LIAE01010643">
    <property type="protein sequence ID" value="PAV57312.1"/>
    <property type="molecule type" value="Genomic_DNA"/>
</dbReference>
<evidence type="ECO:0000313" key="3">
    <source>
        <dbReference type="EMBL" id="PAV57312.1"/>
    </source>
</evidence>
<dbReference type="InterPro" id="IPR031984">
    <property type="entry name" value="SLC3A2_N"/>
</dbReference>
<dbReference type="Proteomes" id="UP000218231">
    <property type="component" value="Unassembled WGS sequence"/>
</dbReference>
<protein>
    <recommendedName>
        <fullName evidence="2">Glycosyl hydrolase family 13 catalytic domain-containing protein</fullName>
    </recommendedName>
</protein>
<keyword evidence="1" id="KW-0472">Membrane</keyword>
<keyword evidence="1" id="KW-1133">Transmembrane helix</keyword>
<evidence type="ECO:0000313" key="4">
    <source>
        <dbReference type="Proteomes" id="UP000218231"/>
    </source>
</evidence>
<reference evidence="3 4" key="1">
    <citation type="journal article" date="2017" name="Curr. Biol.">
        <title>Genome architecture and evolution of a unichromosomal asexual nematode.</title>
        <authorList>
            <person name="Fradin H."/>
            <person name="Zegar C."/>
            <person name="Gutwein M."/>
            <person name="Lucas J."/>
            <person name="Kovtun M."/>
            <person name="Corcoran D."/>
            <person name="Baugh L.R."/>
            <person name="Kiontke K."/>
            <person name="Gunsalus K."/>
            <person name="Fitch D.H."/>
            <person name="Piano F."/>
        </authorList>
    </citation>
    <scope>NUCLEOTIDE SEQUENCE [LARGE SCALE GENOMIC DNA]</scope>
    <source>
        <strain evidence="3">PF1309</strain>
    </source>
</reference>
<dbReference type="STRING" id="2018661.A0A2A2J727"/>
<dbReference type="GO" id="GO:0005975">
    <property type="term" value="P:carbohydrate metabolic process"/>
    <property type="evidence" value="ECO:0007669"/>
    <property type="project" value="InterPro"/>
</dbReference>
<accession>A0A2A2J727</accession>
<dbReference type="PANTHER" id="PTHR10357">
    <property type="entry name" value="ALPHA-AMYLASE FAMILY MEMBER"/>
    <property type="match status" value="1"/>
</dbReference>
<organism evidence="3 4">
    <name type="scientific">Diploscapter pachys</name>
    <dbReference type="NCBI Taxonomy" id="2018661"/>
    <lineage>
        <taxon>Eukaryota</taxon>
        <taxon>Metazoa</taxon>
        <taxon>Ecdysozoa</taxon>
        <taxon>Nematoda</taxon>
        <taxon>Chromadorea</taxon>
        <taxon>Rhabditida</taxon>
        <taxon>Rhabditina</taxon>
        <taxon>Rhabditomorpha</taxon>
        <taxon>Rhabditoidea</taxon>
        <taxon>Rhabditidae</taxon>
        <taxon>Diploscapter</taxon>
    </lineage>
</organism>
<keyword evidence="4" id="KW-1185">Reference proteome</keyword>
<dbReference type="Pfam" id="PF16028">
    <property type="entry name" value="SLC3A2_N"/>
    <property type="match status" value="1"/>
</dbReference>
<keyword evidence="1" id="KW-0812">Transmembrane</keyword>
<dbReference type="InterPro" id="IPR017853">
    <property type="entry name" value="GH"/>
</dbReference>
<dbReference type="InterPro" id="IPR006047">
    <property type="entry name" value="GH13_cat_dom"/>
</dbReference>
<dbReference type="SUPFAM" id="SSF51445">
    <property type="entry name" value="(Trans)glycosidases"/>
    <property type="match status" value="1"/>
</dbReference>
<dbReference type="SMART" id="SM00642">
    <property type="entry name" value="Aamy"/>
    <property type="match status" value="1"/>
</dbReference>
<comment type="caution">
    <text evidence="3">The sequence shown here is derived from an EMBL/GenBank/DDBJ whole genome shotgun (WGS) entry which is preliminary data.</text>
</comment>